<gene>
    <name evidence="2" type="ORF">IBL26_06140</name>
</gene>
<sequence>MSSTYPTAGAHNATPPFRPSEGSSRENRPGSEPPEAGSGNLKDEAHRVASELGAQGSKAAEDLKAAKQELGSAAADKAEALAEQGKQAGYEGGVGLANAARRAADDLEGSSPEIARHVRTAADSIESVANSLRERSVGDLMHDATGFARQQPAAFFGAAVLAGFAIARFAKSSASSQPTQASSAGSHGTSHSTGTTTPPAAGRAPGWVPATGSDGSATVVPATTAAATLGGAAAHKPGDAEPGSMPTIGKEPL</sequence>
<evidence type="ECO:0000256" key="1">
    <source>
        <dbReference type="SAM" id="MobiDB-lite"/>
    </source>
</evidence>
<name>A0ABR7RJC6_9PROT</name>
<organism evidence="2 3">
    <name type="scientific">Teichococcus aerophilus</name>
    <dbReference type="NCBI Taxonomy" id="1224513"/>
    <lineage>
        <taxon>Bacteria</taxon>
        <taxon>Pseudomonadati</taxon>
        <taxon>Pseudomonadota</taxon>
        <taxon>Alphaproteobacteria</taxon>
        <taxon>Acetobacterales</taxon>
        <taxon>Roseomonadaceae</taxon>
        <taxon>Roseomonas</taxon>
    </lineage>
</organism>
<reference evidence="2 3" key="1">
    <citation type="journal article" date="2013" name="Int. J. Syst. Evol. Microbiol.">
        <title>Roseomonas aerophila sp. nov., isolated from air.</title>
        <authorList>
            <person name="Kim S.J."/>
            <person name="Weon H.Y."/>
            <person name="Ahn J.H."/>
            <person name="Hong S.B."/>
            <person name="Seok S.J."/>
            <person name="Whang K.S."/>
            <person name="Kwon S.W."/>
        </authorList>
    </citation>
    <scope>NUCLEOTIDE SEQUENCE [LARGE SCALE GENOMIC DNA]</scope>
    <source>
        <strain evidence="2 3">NBRC 108923</strain>
    </source>
</reference>
<evidence type="ECO:0008006" key="4">
    <source>
        <dbReference type="Google" id="ProtNLM"/>
    </source>
</evidence>
<feature type="region of interest" description="Disordered" evidence="1">
    <location>
        <begin position="102"/>
        <end position="121"/>
    </location>
</feature>
<keyword evidence="3" id="KW-1185">Reference proteome</keyword>
<evidence type="ECO:0000313" key="3">
    <source>
        <dbReference type="Proteomes" id="UP000626026"/>
    </source>
</evidence>
<protein>
    <recommendedName>
        <fullName evidence="4">DUF3618 domain-containing protein</fullName>
    </recommendedName>
</protein>
<dbReference type="Proteomes" id="UP000626026">
    <property type="component" value="Unassembled WGS sequence"/>
</dbReference>
<comment type="caution">
    <text evidence="2">The sequence shown here is derived from an EMBL/GenBank/DDBJ whole genome shotgun (WGS) entry which is preliminary data.</text>
</comment>
<feature type="compositionally biased region" description="Low complexity" evidence="1">
    <location>
        <begin position="172"/>
        <end position="206"/>
    </location>
</feature>
<feature type="compositionally biased region" description="Low complexity" evidence="1">
    <location>
        <begin position="217"/>
        <end position="234"/>
    </location>
</feature>
<proteinExistence type="predicted"/>
<evidence type="ECO:0000313" key="2">
    <source>
        <dbReference type="EMBL" id="MBC9206409.1"/>
    </source>
</evidence>
<feature type="region of interest" description="Disordered" evidence="1">
    <location>
        <begin position="172"/>
        <end position="253"/>
    </location>
</feature>
<feature type="region of interest" description="Disordered" evidence="1">
    <location>
        <begin position="1"/>
        <end position="60"/>
    </location>
</feature>
<accession>A0ABR7RJC6</accession>
<dbReference type="EMBL" id="JACTVA010000007">
    <property type="protein sequence ID" value="MBC9206409.1"/>
    <property type="molecule type" value="Genomic_DNA"/>
</dbReference>